<evidence type="ECO:0000313" key="1">
    <source>
        <dbReference type="EMBL" id="OIQ87986.1"/>
    </source>
</evidence>
<dbReference type="EMBL" id="MLJW01000393">
    <property type="protein sequence ID" value="OIQ87986.1"/>
    <property type="molecule type" value="Genomic_DNA"/>
</dbReference>
<reference evidence="1" key="1">
    <citation type="submission" date="2016-10" db="EMBL/GenBank/DDBJ databases">
        <title>Sequence of Gallionella enrichment culture.</title>
        <authorList>
            <person name="Poehlein A."/>
            <person name="Muehling M."/>
            <person name="Daniel R."/>
        </authorList>
    </citation>
    <scope>NUCLEOTIDE SEQUENCE</scope>
</reference>
<name>A0A1J5QXH0_9ZZZZ</name>
<gene>
    <name evidence="1" type="ORF">GALL_301260</name>
</gene>
<comment type="caution">
    <text evidence="1">The sequence shown here is derived from an EMBL/GenBank/DDBJ whole genome shotgun (WGS) entry which is preliminary data.</text>
</comment>
<dbReference type="AlphaFoldDB" id="A0A1J5QXH0"/>
<sequence length="91" mass="9598">MRALAQDDCGIAAGRVEQALCGADLGAEQLELCSLLVESFEPFGQLVDTPLIDGRECRGQDAGQRFGVEVLGQFGASQLEQCVHEGVVAFG</sequence>
<protein>
    <submittedName>
        <fullName evidence="1">Uncharacterized protein</fullName>
    </submittedName>
</protein>
<proteinExistence type="predicted"/>
<accession>A0A1J5QXH0</accession>
<organism evidence="1">
    <name type="scientific">mine drainage metagenome</name>
    <dbReference type="NCBI Taxonomy" id="410659"/>
    <lineage>
        <taxon>unclassified sequences</taxon>
        <taxon>metagenomes</taxon>
        <taxon>ecological metagenomes</taxon>
    </lineage>
</organism>